<dbReference type="InterPro" id="IPR017941">
    <property type="entry name" value="Rieske_2Fe-2S"/>
</dbReference>
<comment type="cofactor">
    <cofactor evidence="1">
        <name>Fe cation</name>
        <dbReference type="ChEBI" id="CHEBI:24875"/>
    </cofactor>
</comment>
<keyword evidence="11" id="KW-1185">Reference proteome</keyword>
<dbReference type="Pfam" id="PF00355">
    <property type="entry name" value="Rieske"/>
    <property type="match status" value="1"/>
</dbReference>
<feature type="domain" description="Rieske" evidence="9">
    <location>
        <begin position="97"/>
        <end position="204"/>
    </location>
</feature>
<dbReference type="GO" id="GO:0019133">
    <property type="term" value="F:choline monooxygenase activity"/>
    <property type="evidence" value="ECO:0007669"/>
    <property type="project" value="UniProtKB-EC"/>
</dbReference>
<evidence type="ECO:0000256" key="7">
    <source>
        <dbReference type="ARBA" id="ARBA00034078"/>
    </source>
</evidence>
<sequence length="422" mass="47251">MAAKHGIWSSTNFIDVGFLRSSSSSCSTRSCTVSVVRRSSSSSSSSTEIGISQAQLRMVEAFDPKIPLVEASTPPSSWYTDSSFLDLEFERVFFRGWQAVGYTEQIERPHDFFTGRLGNVEFVICRDADGDLHAFHNVCRHHASILATGSGKKSCFICPYHGWTYALDGSLLKATRITGIKNFNKDEFRLVPLEVTTWGPFVLVRLDGNPSSQQRGSMKTVGNEWLGSSSNILSTNGVDSSLKHVCRREYSLQCNWKVFCDNYLDGGYHVPYAHGGLASGLNLDSYSTLMYEKVSIQRCEGASAEQNFDRLGSKALYAFVYPNFMINRYGPWMDTNLVVPLTTTKCQVVFDYFLDTSLVDDKAFIERSLEESERVQLEDIALCEGVQRGLESPAYCSGRYAPAVEMAMHHFHCLLHKFLTNV</sequence>
<dbReference type="PROSITE" id="PS51296">
    <property type="entry name" value="RIESKE"/>
    <property type="match status" value="1"/>
</dbReference>
<comment type="catalytic activity">
    <reaction evidence="8">
        <text>choline + 2 reduced [2Fe-2S]-[ferredoxin] + O2 + 2 H(+) = betaine aldehyde hydrate + 2 oxidized [2Fe-2S]-[ferredoxin] + H2O</text>
        <dbReference type="Rhea" id="RHEA:17769"/>
        <dbReference type="Rhea" id="RHEA-COMP:10000"/>
        <dbReference type="Rhea" id="RHEA-COMP:10001"/>
        <dbReference type="ChEBI" id="CHEBI:15354"/>
        <dbReference type="ChEBI" id="CHEBI:15377"/>
        <dbReference type="ChEBI" id="CHEBI:15378"/>
        <dbReference type="ChEBI" id="CHEBI:15379"/>
        <dbReference type="ChEBI" id="CHEBI:15870"/>
        <dbReference type="ChEBI" id="CHEBI:33737"/>
        <dbReference type="ChEBI" id="CHEBI:33738"/>
        <dbReference type="EC" id="1.14.15.7"/>
    </reaction>
</comment>
<dbReference type="UniPathway" id="UPA00529">
    <property type="reaction ID" value="UER00430"/>
</dbReference>
<name>A0A8J5HM78_ZINOF</name>
<proteinExistence type="inferred from homology"/>
<evidence type="ECO:0000256" key="8">
    <source>
        <dbReference type="ARBA" id="ARBA00049097"/>
    </source>
</evidence>
<dbReference type="PANTHER" id="PTHR43756">
    <property type="entry name" value="CHOLINE MONOOXYGENASE, CHLOROPLASTIC"/>
    <property type="match status" value="1"/>
</dbReference>
<organism evidence="10 11">
    <name type="scientific">Zingiber officinale</name>
    <name type="common">Ginger</name>
    <name type="synonym">Amomum zingiber</name>
    <dbReference type="NCBI Taxonomy" id="94328"/>
    <lineage>
        <taxon>Eukaryota</taxon>
        <taxon>Viridiplantae</taxon>
        <taxon>Streptophyta</taxon>
        <taxon>Embryophyta</taxon>
        <taxon>Tracheophyta</taxon>
        <taxon>Spermatophyta</taxon>
        <taxon>Magnoliopsida</taxon>
        <taxon>Liliopsida</taxon>
        <taxon>Zingiberales</taxon>
        <taxon>Zingiberaceae</taxon>
        <taxon>Zingiber</taxon>
    </lineage>
</organism>
<dbReference type="OrthoDB" id="426882at2759"/>
<dbReference type="GO" id="GO:0005506">
    <property type="term" value="F:iron ion binding"/>
    <property type="evidence" value="ECO:0007669"/>
    <property type="project" value="InterPro"/>
</dbReference>
<evidence type="ECO:0000256" key="1">
    <source>
        <dbReference type="ARBA" id="ARBA00001962"/>
    </source>
</evidence>
<accession>A0A8J5HM78</accession>
<dbReference type="GO" id="GO:0051537">
    <property type="term" value="F:2 iron, 2 sulfur cluster binding"/>
    <property type="evidence" value="ECO:0007669"/>
    <property type="project" value="InterPro"/>
</dbReference>
<evidence type="ECO:0000313" key="11">
    <source>
        <dbReference type="Proteomes" id="UP000734854"/>
    </source>
</evidence>
<dbReference type="CDD" id="cd08883">
    <property type="entry name" value="RHO_alpha_C_CMO-like"/>
    <property type="match status" value="1"/>
</dbReference>
<comment type="cofactor">
    <cofactor evidence="7">
        <name>[2Fe-2S] cluster</name>
        <dbReference type="ChEBI" id="CHEBI:190135"/>
    </cofactor>
</comment>
<comment type="similarity">
    <text evidence="4">Belongs to the choline monooxygenase family.</text>
</comment>
<comment type="function">
    <text evidence="2">Catalyzes the first step of the osmoprotectant glycine betaine synthesis.</text>
</comment>
<dbReference type="Pfam" id="PF00848">
    <property type="entry name" value="Ring_hydroxyl_A"/>
    <property type="match status" value="1"/>
</dbReference>
<dbReference type="PANTHER" id="PTHR43756:SF5">
    <property type="entry name" value="CHOLINE MONOOXYGENASE, CHLOROPLASTIC"/>
    <property type="match status" value="1"/>
</dbReference>
<gene>
    <name evidence="10" type="ORF">ZIOFF_019653</name>
</gene>
<evidence type="ECO:0000256" key="2">
    <source>
        <dbReference type="ARBA" id="ARBA00002149"/>
    </source>
</evidence>
<evidence type="ECO:0000259" key="9">
    <source>
        <dbReference type="PROSITE" id="PS51296"/>
    </source>
</evidence>
<evidence type="ECO:0000256" key="5">
    <source>
        <dbReference type="ARBA" id="ARBA00012763"/>
    </source>
</evidence>
<dbReference type="GO" id="GO:0019285">
    <property type="term" value="P:glycine betaine biosynthetic process from choline"/>
    <property type="evidence" value="ECO:0007669"/>
    <property type="project" value="UniProtKB-UniPathway"/>
</dbReference>
<dbReference type="InterPro" id="IPR001663">
    <property type="entry name" value="Rng_hydr_dOase-A"/>
</dbReference>
<dbReference type="EMBL" id="JACMSC010000005">
    <property type="protein sequence ID" value="KAG6522513.1"/>
    <property type="molecule type" value="Genomic_DNA"/>
</dbReference>
<protein>
    <recommendedName>
        <fullName evidence="6">Choline monooxygenase, chloroplastic</fullName>
        <ecNumber evidence="5">1.14.15.7</ecNumber>
    </recommendedName>
</protein>
<comment type="caution">
    <text evidence="10">The sequence shown here is derived from an EMBL/GenBank/DDBJ whole genome shotgun (WGS) entry which is preliminary data.</text>
</comment>
<reference evidence="10 11" key="1">
    <citation type="submission" date="2020-08" db="EMBL/GenBank/DDBJ databases">
        <title>Plant Genome Project.</title>
        <authorList>
            <person name="Zhang R.-G."/>
        </authorList>
    </citation>
    <scope>NUCLEOTIDE SEQUENCE [LARGE SCALE GENOMIC DNA]</scope>
    <source>
        <tissue evidence="10">Rhizome</tissue>
    </source>
</reference>
<dbReference type="EC" id="1.14.15.7" evidence="5"/>
<evidence type="ECO:0000313" key="10">
    <source>
        <dbReference type="EMBL" id="KAG6522513.1"/>
    </source>
</evidence>
<dbReference type="Proteomes" id="UP000734854">
    <property type="component" value="Unassembled WGS sequence"/>
</dbReference>
<dbReference type="InterPro" id="IPR015879">
    <property type="entry name" value="Ring_hydroxy_dOase_asu_C_dom"/>
</dbReference>
<evidence type="ECO:0000256" key="6">
    <source>
        <dbReference type="ARBA" id="ARBA00014931"/>
    </source>
</evidence>
<dbReference type="GO" id="GO:0009570">
    <property type="term" value="C:chloroplast stroma"/>
    <property type="evidence" value="ECO:0007669"/>
    <property type="project" value="UniProtKB-SubCell"/>
</dbReference>
<evidence type="ECO:0000256" key="4">
    <source>
        <dbReference type="ARBA" id="ARBA00010848"/>
    </source>
</evidence>
<evidence type="ECO:0000256" key="3">
    <source>
        <dbReference type="ARBA" id="ARBA00004866"/>
    </source>
</evidence>
<dbReference type="AlphaFoldDB" id="A0A8J5HM78"/>
<comment type="pathway">
    <text evidence="3">Amine and polyamine biosynthesis; betaine biosynthesis via choline pathway; betaine aldehyde from choline (monooxygenase route): step 1/1.</text>
</comment>